<dbReference type="InterPro" id="IPR000418">
    <property type="entry name" value="Ets_dom"/>
</dbReference>
<evidence type="ECO:0000259" key="9">
    <source>
        <dbReference type="PROSITE" id="PS50061"/>
    </source>
</evidence>
<evidence type="ECO:0000256" key="2">
    <source>
        <dbReference type="ARBA" id="ARBA00005562"/>
    </source>
</evidence>
<dbReference type="InterPro" id="IPR036390">
    <property type="entry name" value="WH_DNA-bd_sf"/>
</dbReference>
<feature type="region of interest" description="Disordered" evidence="8">
    <location>
        <begin position="115"/>
        <end position="154"/>
    </location>
</feature>
<dbReference type="PROSITE" id="PS00346">
    <property type="entry name" value="ETS_DOMAIN_2"/>
    <property type="match status" value="1"/>
</dbReference>
<dbReference type="PROSITE" id="PS00345">
    <property type="entry name" value="ETS_DOMAIN_1"/>
    <property type="match status" value="1"/>
</dbReference>
<dbReference type="EMBL" id="JW872592">
    <property type="protein sequence ID" value="AFP05110.1"/>
    <property type="molecule type" value="mRNA"/>
</dbReference>
<dbReference type="SMART" id="SM00413">
    <property type="entry name" value="ETS"/>
    <property type="match status" value="1"/>
</dbReference>
<evidence type="ECO:0000256" key="5">
    <source>
        <dbReference type="ARBA" id="ARBA00023163"/>
    </source>
</evidence>
<keyword evidence="4 7" id="KW-0238">DNA-binding</keyword>
<dbReference type="PROSITE" id="PS50061">
    <property type="entry name" value="ETS_DOMAIN_3"/>
    <property type="match status" value="1"/>
</dbReference>
<evidence type="ECO:0000256" key="4">
    <source>
        <dbReference type="ARBA" id="ARBA00023125"/>
    </source>
</evidence>
<organism evidence="10">
    <name type="scientific">Callorhinchus milii</name>
    <name type="common">Ghost shark</name>
    <dbReference type="NCBI Taxonomy" id="7868"/>
    <lineage>
        <taxon>Eukaryota</taxon>
        <taxon>Metazoa</taxon>
        <taxon>Chordata</taxon>
        <taxon>Craniata</taxon>
        <taxon>Vertebrata</taxon>
        <taxon>Chondrichthyes</taxon>
        <taxon>Holocephali</taxon>
        <taxon>Chimaeriformes</taxon>
        <taxon>Callorhinchidae</taxon>
        <taxon>Callorhinchus</taxon>
    </lineage>
</organism>
<reference evidence="10" key="1">
    <citation type="journal article" date="2014" name="Nature">
        <title>Elephant shark genome provides unique insights into gnathostome evolution.</title>
        <authorList>
            <consortium name="International Elephant Shark Genome Sequencing Consortium"/>
            <person name="Venkatesh B."/>
            <person name="Lee A.P."/>
            <person name="Ravi V."/>
            <person name="Maurya A.K."/>
            <person name="Lian M.M."/>
            <person name="Swann J.B."/>
            <person name="Ohta Y."/>
            <person name="Flajnik M.F."/>
            <person name="Sutoh Y."/>
            <person name="Kasahara M."/>
            <person name="Hoon S."/>
            <person name="Gangu V."/>
            <person name="Roy S.W."/>
            <person name="Irimia M."/>
            <person name="Korzh V."/>
            <person name="Kondrychyn I."/>
            <person name="Lim Z.W."/>
            <person name="Tay B.H."/>
            <person name="Tohari S."/>
            <person name="Kong K.W."/>
            <person name="Ho S."/>
            <person name="Lorente-Galdos B."/>
            <person name="Quilez J."/>
            <person name="Marques-Bonet T."/>
            <person name="Raney B.J."/>
            <person name="Ingham P.W."/>
            <person name="Tay A."/>
            <person name="Hillier L.W."/>
            <person name="Minx P."/>
            <person name="Boehm T."/>
            <person name="Wilson R.K."/>
            <person name="Brenner S."/>
            <person name="Warren W.C."/>
        </authorList>
    </citation>
    <scope>NUCLEOTIDE SEQUENCE</scope>
    <source>
        <tissue evidence="10">Gills</tissue>
    </source>
</reference>
<feature type="domain" description="ETS" evidence="9">
    <location>
        <begin position="160"/>
        <end position="243"/>
    </location>
</feature>
<name>V9L0G6_CALMI</name>
<dbReference type="PANTHER" id="PTHR11849:SF16">
    <property type="entry name" value="TRANSCRIPTION FACTOR PU.1"/>
    <property type="match status" value="1"/>
</dbReference>
<dbReference type="Gene3D" id="1.10.10.10">
    <property type="entry name" value="Winged helix-like DNA-binding domain superfamily/Winged helix DNA-binding domain"/>
    <property type="match status" value="1"/>
</dbReference>
<comment type="subcellular location">
    <subcellularLocation>
        <location evidence="1 7">Nucleus</location>
    </subcellularLocation>
</comment>
<evidence type="ECO:0000313" key="10">
    <source>
        <dbReference type="EMBL" id="AFP05110.1"/>
    </source>
</evidence>
<dbReference type="InterPro" id="IPR046328">
    <property type="entry name" value="ETS_fam"/>
</dbReference>
<keyword evidence="3" id="KW-0805">Transcription regulation</keyword>
<dbReference type="PANTHER" id="PTHR11849">
    <property type="entry name" value="ETS"/>
    <property type="match status" value="1"/>
</dbReference>
<evidence type="ECO:0000256" key="1">
    <source>
        <dbReference type="ARBA" id="ARBA00004123"/>
    </source>
</evidence>
<dbReference type="GO" id="GO:0000981">
    <property type="term" value="F:DNA-binding transcription factor activity, RNA polymerase II-specific"/>
    <property type="evidence" value="ECO:0007669"/>
    <property type="project" value="TreeGrafter"/>
</dbReference>
<keyword evidence="5" id="KW-0804">Transcription</keyword>
<dbReference type="Pfam" id="PF00178">
    <property type="entry name" value="Ets"/>
    <property type="match status" value="1"/>
</dbReference>
<dbReference type="FunFam" id="1.10.10.10:FF:000250">
    <property type="entry name" value="transcription factor Spi-B isoform X1"/>
    <property type="match status" value="1"/>
</dbReference>
<keyword evidence="6 7" id="KW-0539">Nucleus</keyword>
<evidence type="ECO:0000256" key="6">
    <source>
        <dbReference type="ARBA" id="ARBA00023242"/>
    </source>
</evidence>
<dbReference type="SUPFAM" id="SSF46785">
    <property type="entry name" value="Winged helix' DNA-binding domain"/>
    <property type="match status" value="1"/>
</dbReference>
<dbReference type="InterPro" id="IPR036388">
    <property type="entry name" value="WH-like_DNA-bd_sf"/>
</dbReference>
<evidence type="ECO:0000256" key="3">
    <source>
        <dbReference type="ARBA" id="ARBA00023015"/>
    </source>
</evidence>
<dbReference type="GO" id="GO:0043565">
    <property type="term" value="F:sequence-specific DNA binding"/>
    <property type="evidence" value="ECO:0007669"/>
    <property type="project" value="InterPro"/>
</dbReference>
<sequence>MEGYLIAPYQEDVVTYGAEVCRQPHEYYSYLSSDGEIHSDHYWDYTNSHIHGDFGNFPDNQFTELQSVQPPQLQQLYRHMEQEQMHCLDPALPATSLPIGTQVQYIPRWCPQYTSSAEHSSDEEDLEQRSPPLEVSDGDTEGADPVPSTANAESGNKKKIRLYQFLLDLLRAGDMKDSIWWVDKDKGTFQFSSKHKETLAHRWGVQKGNRKKMTYQKMARALRNYGKTGEVRKVKKKLTYQFSGEVMGRREWRHYPH</sequence>
<dbReference type="AlphaFoldDB" id="V9L0G6"/>
<dbReference type="PRINTS" id="PR00454">
    <property type="entry name" value="ETSDOMAIN"/>
</dbReference>
<dbReference type="GO" id="GO:0005634">
    <property type="term" value="C:nucleus"/>
    <property type="evidence" value="ECO:0007669"/>
    <property type="project" value="UniProtKB-SubCell"/>
</dbReference>
<dbReference type="GO" id="GO:0030154">
    <property type="term" value="P:cell differentiation"/>
    <property type="evidence" value="ECO:0007669"/>
    <property type="project" value="TreeGrafter"/>
</dbReference>
<evidence type="ECO:0000256" key="7">
    <source>
        <dbReference type="RuleBase" id="RU004019"/>
    </source>
</evidence>
<evidence type="ECO:0000256" key="8">
    <source>
        <dbReference type="SAM" id="MobiDB-lite"/>
    </source>
</evidence>
<accession>V9L0G6</accession>
<proteinExistence type="evidence at transcript level"/>
<comment type="similarity">
    <text evidence="2 7">Belongs to the ETS family.</text>
</comment>
<protein>
    <submittedName>
        <fullName evidence="10">Hematopoietic transcription factor PU.1</fullName>
    </submittedName>
</protein>